<dbReference type="AlphaFoldDB" id="A0A6S7I099"/>
<protein>
    <submittedName>
        <fullName evidence="2">Allene oxide synthase-lipoxygenase -like</fullName>
    </submittedName>
</protein>
<dbReference type="InterPro" id="IPR052970">
    <property type="entry name" value="Inner_ear_hair_cell_LOXHD"/>
</dbReference>
<dbReference type="Gene3D" id="2.40.180.10">
    <property type="entry name" value="Catalase core domain"/>
    <property type="match status" value="1"/>
</dbReference>
<dbReference type="SMART" id="SM00308">
    <property type="entry name" value="LH2"/>
    <property type="match status" value="1"/>
</dbReference>
<dbReference type="SUPFAM" id="SSF49723">
    <property type="entry name" value="Lipase/lipooxygenase domain (PLAT/LH2 domain)"/>
    <property type="match status" value="1"/>
</dbReference>
<reference evidence="2" key="1">
    <citation type="submission" date="2020-04" db="EMBL/GenBank/DDBJ databases">
        <authorList>
            <person name="Alioto T."/>
            <person name="Alioto T."/>
            <person name="Gomez Garrido J."/>
        </authorList>
    </citation>
    <scope>NUCLEOTIDE SEQUENCE</scope>
    <source>
        <strain evidence="2">A484AB</strain>
    </source>
</reference>
<evidence type="ECO:0000256" key="1">
    <source>
        <dbReference type="PROSITE-ProRule" id="PRU00152"/>
    </source>
</evidence>
<accession>A0A6S7I099</accession>
<dbReference type="EMBL" id="CACRXK020006356">
    <property type="protein sequence ID" value="CAB4009150.1"/>
    <property type="molecule type" value="Genomic_DNA"/>
</dbReference>
<proteinExistence type="predicted"/>
<comment type="caution">
    <text evidence="1">Lacks conserved residue(s) required for the propagation of feature annotation.</text>
</comment>
<dbReference type="SUPFAM" id="SSF56634">
    <property type="entry name" value="Heme-dependent catalase-like"/>
    <property type="match status" value="1"/>
</dbReference>
<comment type="caution">
    <text evidence="2">The sequence shown here is derived from an EMBL/GenBank/DDBJ whole genome shotgun (WGS) entry which is preliminary data.</text>
</comment>
<dbReference type="PANTHER" id="PTHR45901">
    <property type="entry name" value="PROTEIN CBG12474"/>
    <property type="match status" value="1"/>
</dbReference>
<dbReference type="PROSITE" id="PS50095">
    <property type="entry name" value="PLAT"/>
    <property type="match status" value="1"/>
</dbReference>
<dbReference type="InterPro" id="IPR001024">
    <property type="entry name" value="PLAT/LH2_dom"/>
</dbReference>
<dbReference type="InterPro" id="IPR020835">
    <property type="entry name" value="Catalase_sf"/>
</dbReference>
<dbReference type="OrthoDB" id="5978427at2759"/>
<evidence type="ECO:0000313" key="2">
    <source>
        <dbReference type="EMBL" id="CAB4009150.1"/>
    </source>
</evidence>
<keyword evidence="3" id="KW-1185">Reference proteome</keyword>
<dbReference type="PANTHER" id="PTHR45901:SF3">
    <property type="entry name" value="LIPOXYGENASE HOMOLOGY DOMAIN-CONTAINING PROTEIN 1"/>
    <property type="match status" value="1"/>
</dbReference>
<evidence type="ECO:0000313" key="3">
    <source>
        <dbReference type="Proteomes" id="UP001152795"/>
    </source>
</evidence>
<dbReference type="GO" id="GO:0020037">
    <property type="term" value="F:heme binding"/>
    <property type="evidence" value="ECO:0007669"/>
    <property type="project" value="InterPro"/>
</dbReference>
<name>A0A6S7I099_PARCT</name>
<gene>
    <name evidence="2" type="ORF">PACLA_8A028404</name>
</gene>
<dbReference type="Proteomes" id="UP001152795">
    <property type="component" value="Unassembled WGS sequence"/>
</dbReference>
<dbReference type="InterPro" id="IPR036392">
    <property type="entry name" value="PLAT/LH2_dom_sf"/>
</dbReference>
<organism evidence="2 3">
    <name type="scientific">Paramuricea clavata</name>
    <name type="common">Red gorgonian</name>
    <name type="synonym">Violescent sea-whip</name>
    <dbReference type="NCBI Taxonomy" id="317549"/>
    <lineage>
        <taxon>Eukaryota</taxon>
        <taxon>Metazoa</taxon>
        <taxon>Cnidaria</taxon>
        <taxon>Anthozoa</taxon>
        <taxon>Octocorallia</taxon>
        <taxon>Malacalcyonacea</taxon>
        <taxon>Plexauridae</taxon>
        <taxon>Paramuricea</taxon>
    </lineage>
</organism>
<dbReference type="Pfam" id="PF01477">
    <property type="entry name" value="PLAT"/>
    <property type="match status" value="1"/>
</dbReference>
<sequence>MVWKNLGFEIFAEKYGQEELEKRLNDELTPPPESPVFGGLKLKMKIEKFKALFTLGTALKGFRRATHTVGTGGVGEVKIVDNPKFPEHEFFTAGRKFPARLRHANLKYPDDAGADARSFSIKFADSDSESPMDIVMNTGDANIFWHTSSLEDFAPVKEGETAQEYVYKNPYYYYNLVEALLRAPDTFAHLNYYSQLTMHFKAKDGKVRYCRYRAIPGDVDIKEEDLSGRLTEDEQRKIWIFSRHDNEKRPEDYLRQEYVKRLTNAPVNYRLQIQIHEASPNDTATIFHAGILWDKETHPWLDLATVSIMTLLSPDVLERTCFNIVNQPDSLGLLEAKSPEDYNSIGEMRVAVYSWVQHVRKLKIGSLIPAGQNAVYNIEVETGDREHSGTDATITIRITGAKGRTEYLKLDKWFHNDFEAGSKEQYEVEAFDVGDVQLIELHADGSGLYWSGDPDWFVNKTNNKRNYVYAEHGWAWR</sequence>